<protein>
    <submittedName>
        <fullName evidence="1">Uncharacterized protein</fullName>
    </submittedName>
</protein>
<reference evidence="1 2" key="1">
    <citation type="journal article" date="2010" name="Science">
        <title>Genomic analysis of organismal complexity in the multicellular green alga Volvox carteri.</title>
        <authorList>
            <person name="Prochnik S.E."/>
            <person name="Umen J."/>
            <person name="Nedelcu A.M."/>
            <person name="Hallmann A."/>
            <person name="Miller S.M."/>
            <person name="Nishii I."/>
            <person name="Ferris P."/>
            <person name="Kuo A."/>
            <person name="Mitros T."/>
            <person name="Fritz-Laylin L.K."/>
            <person name="Hellsten U."/>
            <person name="Chapman J."/>
            <person name="Simakov O."/>
            <person name="Rensing S.A."/>
            <person name="Terry A."/>
            <person name="Pangilinan J."/>
            <person name="Kapitonov V."/>
            <person name="Jurka J."/>
            <person name="Salamov A."/>
            <person name="Shapiro H."/>
            <person name="Schmutz J."/>
            <person name="Grimwood J."/>
            <person name="Lindquist E."/>
            <person name="Lucas S."/>
            <person name="Grigoriev I.V."/>
            <person name="Schmitt R."/>
            <person name="Kirk D."/>
            <person name="Rokhsar D.S."/>
        </authorList>
    </citation>
    <scope>NUCLEOTIDE SEQUENCE [LARGE SCALE GENOMIC DNA]</scope>
    <source>
        <strain evidence="2">f. Nagariensis / Eve</strain>
    </source>
</reference>
<organism evidence="2">
    <name type="scientific">Volvox carteri f. nagariensis</name>
    <dbReference type="NCBI Taxonomy" id="3068"/>
    <lineage>
        <taxon>Eukaryota</taxon>
        <taxon>Viridiplantae</taxon>
        <taxon>Chlorophyta</taxon>
        <taxon>core chlorophytes</taxon>
        <taxon>Chlorophyceae</taxon>
        <taxon>CS clade</taxon>
        <taxon>Chlamydomonadales</taxon>
        <taxon>Volvocaceae</taxon>
        <taxon>Volvox</taxon>
    </lineage>
</organism>
<proteinExistence type="predicted"/>
<dbReference type="EMBL" id="GL378356">
    <property type="protein sequence ID" value="EFJ45598.1"/>
    <property type="molecule type" value="Genomic_DNA"/>
</dbReference>
<dbReference type="KEGG" id="vcn:VOLCADRAFT_94087"/>
<gene>
    <name evidence="1" type="ORF">VOLCADRAFT_94087</name>
</gene>
<name>D8U3V9_VOLCA</name>
<keyword evidence="2" id="KW-1185">Reference proteome</keyword>
<accession>D8U3V9</accession>
<evidence type="ECO:0000313" key="2">
    <source>
        <dbReference type="Proteomes" id="UP000001058"/>
    </source>
</evidence>
<dbReference type="Proteomes" id="UP000001058">
    <property type="component" value="Unassembled WGS sequence"/>
</dbReference>
<dbReference type="AlphaFoldDB" id="D8U3V9"/>
<dbReference type="GeneID" id="9622384"/>
<dbReference type="RefSeq" id="XP_002953288.1">
    <property type="nucleotide sequence ID" value="XM_002953242.1"/>
</dbReference>
<dbReference type="InParanoid" id="D8U3V9"/>
<sequence>MPEREEEKLHECCMDSAGPQHQHVGAYIGQKPNTLLKGHFTGQIAGYLVPWSWVETSVFKLQQQAHEFQVFGLEVALQAAVSASDVQGVAGVNLAGSGTVHVHGREVTRGAWAADPQPTKEFRRRLTASAG</sequence>
<evidence type="ECO:0000313" key="1">
    <source>
        <dbReference type="EMBL" id="EFJ45598.1"/>
    </source>
</evidence>